<keyword evidence="1" id="KW-0472">Membrane</keyword>
<evidence type="ECO:0000313" key="3">
    <source>
        <dbReference type="Proteomes" id="UP000241010"/>
    </source>
</evidence>
<keyword evidence="3" id="KW-1185">Reference proteome</keyword>
<accession>A0A2T4JPJ3</accession>
<organism evidence="2 3">
    <name type="scientific">Cereibacter changlensis JA139</name>
    <dbReference type="NCBI Taxonomy" id="1188249"/>
    <lineage>
        <taxon>Bacteria</taxon>
        <taxon>Pseudomonadati</taxon>
        <taxon>Pseudomonadota</taxon>
        <taxon>Alphaproteobacteria</taxon>
        <taxon>Rhodobacterales</taxon>
        <taxon>Paracoccaceae</taxon>
        <taxon>Cereibacter</taxon>
    </lineage>
</organism>
<gene>
    <name evidence="2" type="ORF">C5F48_21070</name>
</gene>
<evidence type="ECO:0000313" key="2">
    <source>
        <dbReference type="EMBL" id="PTE19784.1"/>
    </source>
</evidence>
<protein>
    <submittedName>
        <fullName evidence="2">Uncharacterized protein</fullName>
    </submittedName>
</protein>
<reference evidence="2 3" key="1">
    <citation type="submission" date="2018-03" db="EMBL/GenBank/DDBJ databases">
        <title>Cereibacter changlensis.</title>
        <authorList>
            <person name="Meyer T.E."/>
            <person name="Miller S."/>
            <person name="Lodha T."/>
            <person name="Gandham S."/>
            <person name="Chintalapati S."/>
            <person name="Chintalapati V.R."/>
        </authorList>
    </citation>
    <scope>NUCLEOTIDE SEQUENCE [LARGE SCALE GENOMIC DNA]</scope>
    <source>
        <strain evidence="2 3">JA139</strain>
    </source>
</reference>
<feature type="transmembrane region" description="Helical" evidence="1">
    <location>
        <begin position="53"/>
        <end position="72"/>
    </location>
</feature>
<keyword evidence="1" id="KW-0812">Transmembrane</keyword>
<dbReference type="Proteomes" id="UP000241010">
    <property type="component" value="Unassembled WGS sequence"/>
</dbReference>
<keyword evidence="1" id="KW-1133">Transmembrane helix</keyword>
<evidence type="ECO:0000256" key="1">
    <source>
        <dbReference type="SAM" id="Phobius"/>
    </source>
</evidence>
<dbReference type="EMBL" id="PZKG01000181">
    <property type="protein sequence ID" value="PTE19784.1"/>
    <property type="molecule type" value="Genomic_DNA"/>
</dbReference>
<sequence length="122" mass="12610">MPPLIAQQELLPAVVARVAPLIVSIGPAGHTFAPAAFGPLCGSGQAGATGTGALFLCAVAIQLAAISSWIAGRITKRARQRPPASRPRSNLAGCINRFSRLRKIMVTGTTQPMFHAAVTCGH</sequence>
<dbReference type="AlphaFoldDB" id="A0A2T4JPJ3"/>
<comment type="caution">
    <text evidence="2">The sequence shown here is derived from an EMBL/GenBank/DDBJ whole genome shotgun (WGS) entry which is preliminary data.</text>
</comment>
<proteinExistence type="predicted"/>
<name>A0A2T4JPJ3_9RHOB</name>